<dbReference type="PANTHER" id="PTHR34072:SF44">
    <property type="entry name" value="RNA-DIRECTED DNA POLYMERASE"/>
    <property type="match status" value="1"/>
</dbReference>
<evidence type="ECO:0000313" key="9">
    <source>
        <dbReference type="Proteomes" id="UP000235145"/>
    </source>
</evidence>
<keyword evidence="4" id="KW-0255">Endonuclease</keyword>
<evidence type="ECO:0000313" key="8">
    <source>
        <dbReference type="EMBL" id="KAJ0206788.1"/>
    </source>
</evidence>
<protein>
    <recommendedName>
        <fullName evidence="7">Reverse transcriptase RNase H-like domain-containing protein</fullName>
    </recommendedName>
</protein>
<keyword evidence="2" id="KW-0548">Nucleotidyltransferase</keyword>
<evidence type="ECO:0000256" key="1">
    <source>
        <dbReference type="ARBA" id="ARBA00022679"/>
    </source>
</evidence>
<keyword evidence="5" id="KW-0378">Hydrolase</keyword>
<dbReference type="FunFam" id="3.10.20.370:FF:000001">
    <property type="entry name" value="Retrovirus-related Pol polyprotein from transposon 17.6-like protein"/>
    <property type="match status" value="1"/>
</dbReference>
<dbReference type="Gene3D" id="3.10.10.10">
    <property type="entry name" value="HIV Type 1 Reverse Transcriptase, subunit A, domain 1"/>
    <property type="match status" value="1"/>
</dbReference>
<organism evidence="8 9">
    <name type="scientific">Lactuca sativa</name>
    <name type="common">Garden lettuce</name>
    <dbReference type="NCBI Taxonomy" id="4236"/>
    <lineage>
        <taxon>Eukaryota</taxon>
        <taxon>Viridiplantae</taxon>
        <taxon>Streptophyta</taxon>
        <taxon>Embryophyta</taxon>
        <taxon>Tracheophyta</taxon>
        <taxon>Spermatophyta</taxon>
        <taxon>Magnoliopsida</taxon>
        <taxon>eudicotyledons</taxon>
        <taxon>Gunneridae</taxon>
        <taxon>Pentapetalae</taxon>
        <taxon>asterids</taxon>
        <taxon>campanulids</taxon>
        <taxon>Asterales</taxon>
        <taxon>Asteraceae</taxon>
        <taxon>Cichorioideae</taxon>
        <taxon>Cichorieae</taxon>
        <taxon>Lactucinae</taxon>
        <taxon>Lactuca</taxon>
    </lineage>
</organism>
<gene>
    <name evidence="8" type="ORF">LSAT_V11C500251450</name>
</gene>
<feature type="domain" description="Reverse transcriptase RNase H-like" evidence="7">
    <location>
        <begin position="163"/>
        <end position="266"/>
    </location>
</feature>
<keyword evidence="6" id="KW-0695">RNA-directed DNA polymerase</keyword>
<dbReference type="Gene3D" id="1.10.340.70">
    <property type="match status" value="1"/>
</dbReference>
<dbReference type="AlphaFoldDB" id="A0A9R1VIR0"/>
<evidence type="ECO:0000256" key="3">
    <source>
        <dbReference type="ARBA" id="ARBA00022722"/>
    </source>
</evidence>
<name>A0A9R1VIR0_LACSA</name>
<keyword evidence="1" id="KW-0808">Transferase</keyword>
<dbReference type="GO" id="GO:0003964">
    <property type="term" value="F:RNA-directed DNA polymerase activity"/>
    <property type="evidence" value="ECO:0007669"/>
    <property type="project" value="UniProtKB-KW"/>
</dbReference>
<keyword evidence="9" id="KW-1185">Reference proteome</keyword>
<reference evidence="8 9" key="1">
    <citation type="journal article" date="2017" name="Nat. Commun.">
        <title>Genome assembly with in vitro proximity ligation data and whole-genome triplication in lettuce.</title>
        <authorList>
            <person name="Reyes-Chin-Wo S."/>
            <person name="Wang Z."/>
            <person name="Yang X."/>
            <person name="Kozik A."/>
            <person name="Arikit S."/>
            <person name="Song C."/>
            <person name="Xia L."/>
            <person name="Froenicke L."/>
            <person name="Lavelle D.O."/>
            <person name="Truco M.J."/>
            <person name="Xia R."/>
            <person name="Zhu S."/>
            <person name="Xu C."/>
            <person name="Xu H."/>
            <person name="Xu X."/>
            <person name="Cox K."/>
            <person name="Korf I."/>
            <person name="Meyers B.C."/>
            <person name="Michelmore R.W."/>
        </authorList>
    </citation>
    <scope>NUCLEOTIDE SEQUENCE [LARGE SCALE GENOMIC DNA]</scope>
    <source>
        <strain evidence="9">cv. Salinas</strain>
        <tissue evidence="8">Seedlings</tissue>
    </source>
</reference>
<evidence type="ECO:0000256" key="2">
    <source>
        <dbReference type="ARBA" id="ARBA00022695"/>
    </source>
</evidence>
<dbReference type="InterPro" id="IPR043502">
    <property type="entry name" value="DNA/RNA_pol_sf"/>
</dbReference>
<evidence type="ECO:0000259" key="7">
    <source>
        <dbReference type="Pfam" id="PF17917"/>
    </source>
</evidence>
<dbReference type="Pfam" id="PF17917">
    <property type="entry name" value="RT_RNaseH"/>
    <property type="match status" value="1"/>
</dbReference>
<dbReference type="PANTHER" id="PTHR34072">
    <property type="entry name" value="ENZYMATIC POLYPROTEIN-RELATED"/>
    <property type="match status" value="1"/>
</dbReference>
<evidence type="ECO:0000256" key="6">
    <source>
        <dbReference type="ARBA" id="ARBA00022918"/>
    </source>
</evidence>
<dbReference type="GO" id="GO:0004519">
    <property type="term" value="F:endonuclease activity"/>
    <property type="evidence" value="ECO:0007669"/>
    <property type="project" value="UniProtKB-KW"/>
</dbReference>
<dbReference type="Proteomes" id="UP000235145">
    <property type="component" value="Unassembled WGS sequence"/>
</dbReference>
<comment type="caution">
    <text evidence="8">The sequence shown here is derived from an EMBL/GenBank/DDBJ whole genome shotgun (WGS) entry which is preliminary data.</text>
</comment>
<accession>A0A9R1VIR0</accession>
<dbReference type="EMBL" id="NBSK02000005">
    <property type="protein sequence ID" value="KAJ0206788.1"/>
    <property type="molecule type" value="Genomic_DNA"/>
</dbReference>
<dbReference type="SUPFAM" id="SSF56672">
    <property type="entry name" value="DNA/RNA polymerases"/>
    <property type="match status" value="1"/>
</dbReference>
<dbReference type="InterPro" id="IPR041373">
    <property type="entry name" value="RT_RNaseH"/>
</dbReference>
<evidence type="ECO:0000256" key="5">
    <source>
        <dbReference type="ARBA" id="ARBA00022801"/>
    </source>
</evidence>
<sequence>MRTVPKKSGITVVDTEDGEKISTRPVTGWRVCIDYRKLNAATSKDHFPLPFIDQIIDKLSGKKFYCFLDDTRGIIKLPSTPRINPKPHSRVPMALLLSEGCHSLGEESFYGKRGDCTWPCCLQAWFRSRPGQNAPFSFDKSCLESFTTLKKKLVEAPILQSPDLTLPFEITCDASDYAVGAVLVQRVNKKPVAICYARKTFSDAQLNYTTTKKELLAVVFALDKFRSYIWGSKVVIFTDHSTIRHLLEKKDAKPRLIRWILLLQEFDLEIQDKKGSENVVVDHLSRITNNDNSTEVIQENFPDEHILAVKTIPWFANLVNYFVTAETPSYWNAQQRRFFHSQTKYYIWEDPDLFKIGADQVIRRCVPHTEQEDILRHFHSYACGGHFSAKKTGHQVLQSDDALRAYRTAYKTPIGMSPYRLVYGKPCHLPVELEHRAMLAIKNANFELSDAGTERKLQLVELEEIRKEAYESSKIYKEKTKAFNDRHIVQKQLFEGQLVWLFNSHLKIFPRKLRSKWSGPFVVTNVADHGAIEIKDTKGGESFKVNGQRLKPYIRMVDGETTLVEKTTLKAS</sequence>
<dbReference type="Gene3D" id="3.10.20.370">
    <property type="match status" value="1"/>
</dbReference>
<proteinExistence type="predicted"/>
<dbReference type="CDD" id="cd09274">
    <property type="entry name" value="RNase_HI_RT_Ty3"/>
    <property type="match status" value="1"/>
</dbReference>
<keyword evidence="3" id="KW-0540">Nuclease</keyword>
<dbReference type="GO" id="GO:0016787">
    <property type="term" value="F:hydrolase activity"/>
    <property type="evidence" value="ECO:0007669"/>
    <property type="project" value="UniProtKB-KW"/>
</dbReference>
<evidence type="ECO:0000256" key="4">
    <source>
        <dbReference type="ARBA" id="ARBA00022759"/>
    </source>
</evidence>